<dbReference type="OMA" id="AQHANNI"/>
<dbReference type="STRING" id="154538.A0A1M2VUY2"/>
<dbReference type="Proteomes" id="UP000184267">
    <property type="component" value="Unassembled WGS sequence"/>
</dbReference>
<sequence>MSTFLVEAAVEVIIILRIYAVYAAQSKVLRVMLLGLAIQLAIMIVSLGLSINKVRTGWDCRAADLPTEMVLYSTASIVYESFLFGLMMYGILRGGKDAFSDTTLLNALVRDGAVAFIAIFLVMSMNTILFTLAPSTLVTLGFPWLLAVLGSAGPRLIVKLRAQHANNISGPSSLGDLRFKTPSHFYSALNLDDLEEPSRVSMQYGVGEEGEGSAEESSEDEAEGEHVALNPRRRTISGQHALSPSEVEAQTPPSPLSPPIPLPG</sequence>
<organism evidence="3 4">
    <name type="scientific">Trametes pubescens</name>
    <name type="common">White-rot fungus</name>
    <dbReference type="NCBI Taxonomy" id="154538"/>
    <lineage>
        <taxon>Eukaryota</taxon>
        <taxon>Fungi</taxon>
        <taxon>Dikarya</taxon>
        <taxon>Basidiomycota</taxon>
        <taxon>Agaricomycotina</taxon>
        <taxon>Agaricomycetes</taxon>
        <taxon>Polyporales</taxon>
        <taxon>Polyporaceae</taxon>
        <taxon>Trametes</taxon>
    </lineage>
</organism>
<evidence type="ECO:0000256" key="2">
    <source>
        <dbReference type="SAM" id="Phobius"/>
    </source>
</evidence>
<keyword evidence="2" id="KW-0472">Membrane</keyword>
<evidence type="ECO:0000313" key="3">
    <source>
        <dbReference type="EMBL" id="OJT11320.1"/>
    </source>
</evidence>
<keyword evidence="4" id="KW-1185">Reference proteome</keyword>
<keyword evidence="2" id="KW-0812">Transmembrane</keyword>
<feature type="compositionally biased region" description="Pro residues" evidence="1">
    <location>
        <begin position="252"/>
        <end position="264"/>
    </location>
</feature>
<comment type="caution">
    <text evidence="3">The sequence shown here is derived from an EMBL/GenBank/DDBJ whole genome shotgun (WGS) entry which is preliminary data.</text>
</comment>
<gene>
    <name evidence="3" type="ORF">TRAPUB_12195</name>
</gene>
<feature type="compositionally biased region" description="Acidic residues" evidence="1">
    <location>
        <begin position="208"/>
        <end position="223"/>
    </location>
</feature>
<feature type="region of interest" description="Disordered" evidence="1">
    <location>
        <begin position="205"/>
        <end position="264"/>
    </location>
</feature>
<feature type="transmembrane region" description="Helical" evidence="2">
    <location>
        <begin position="139"/>
        <end position="158"/>
    </location>
</feature>
<evidence type="ECO:0000313" key="4">
    <source>
        <dbReference type="Proteomes" id="UP000184267"/>
    </source>
</evidence>
<proteinExistence type="predicted"/>
<feature type="transmembrane region" description="Helical" evidence="2">
    <location>
        <begin position="113"/>
        <end position="133"/>
    </location>
</feature>
<accession>A0A1M2VUY2</accession>
<evidence type="ECO:0000256" key="1">
    <source>
        <dbReference type="SAM" id="MobiDB-lite"/>
    </source>
</evidence>
<dbReference type="OrthoDB" id="2637653at2759"/>
<dbReference type="AlphaFoldDB" id="A0A1M2VUY2"/>
<feature type="transmembrane region" description="Helical" evidence="2">
    <location>
        <begin position="6"/>
        <end position="24"/>
    </location>
</feature>
<feature type="transmembrane region" description="Helical" evidence="2">
    <location>
        <begin position="71"/>
        <end position="92"/>
    </location>
</feature>
<keyword evidence="2" id="KW-1133">Transmembrane helix</keyword>
<name>A0A1M2VUY2_TRAPU</name>
<evidence type="ECO:0008006" key="5">
    <source>
        <dbReference type="Google" id="ProtNLM"/>
    </source>
</evidence>
<reference evidence="3 4" key="1">
    <citation type="submission" date="2016-10" db="EMBL/GenBank/DDBJ databases">
        <title>Genome sequence of the basidiomycete white-rot fungus Trametes pubescens.</title>
        <authorList>
            <person name="Makela M.R."/>
            <person name="Granchi Z."/>
            <person name="Peng M."/>
            <person name="De Vries R.P."/>
            <person name="Grigoriev I."/>
            <person name="Riley R."/>
            <person name="Hilden K."/>
        </authorList>
    </citation>
    <scope>NUCLEOTIDE SEQUENCE [LARGE SCALE GENOMIC DNA]</scope>
    <source>
        <strain evidence="3 4">FBCC735</strain>
    </source>
</reference>
<protein>
    <recommendedName>
        <fullName evidence="5">Transmembrane protein</fullName>
    </recommendedName>
</protein>
<dbReference type="EMBL" id="MNAD01000660">
    <property type="protein sequence ID" value="OJT11320.1"/>
    <property type="molecule type" value="Genomic_DNA"/>
</dbReference>
<feature type="transmembrane region" description="Helical" evidence="2">
    <location>
        <begin position="31"/>
        <end position="51"/>
    </location>
</feature>